<evidence type="ECO:0000256" key="1">
    <source>
        <dbReference type="SAM" id="Phobius"/>
    </source>
</evidence>
<dbReference type="Proteomes" id="UP000619265">
    <property type="component" value="Unassembled WGS sequence"/>
</dbReference>
<gene>
    <name evidence="3" type="ORF">F2P56_015000</name>
</gene>
<dbReference type="InterPro" id="IPR036047">
    <property type="entry name" value="F-box-like_dom_sf"/>
</dbReference>
<keyword evidence="1" id="KW-0472">Membrane</keyword>
<dbReference type="EMBL" id="LIHL02000007">
    <property type="protein sequence ID" value="KAF5464964.1"/>
    <property type="molecule type" value="Genomic_DNA"/>
</dbReference>
<dbReference type="Pfam" id="PF14299">
    <property type="entry name" value="PP2"/>
    <property type="match status" value="1"/>
</dbReference>
<accession>A0A834CM34</accession>
<dbReference type="Gene3D" id="1.20.1280.50">
    <property type="match status" value="1"/>
</dbReference>
<keyword evidence="1" id="KW-0812">Transmembrane</keyword>
<organism evidence="3 4">
    <name type="scientific">Juglans regia</name>
    <name type="common">English walnut</name>
    <dbReference type="NCBI Taxonomy" id="51240"/>
    <lineage>
        <taxon>Eukaryota</taxon>
        <taxon>Viridiplantae</taxon>
        <taxon>Streptophyta</taxon>
        <taxon>Embryophyta</taxon>
        <taxon>Tracheophyta</taxon>
        <taxon>Spermatophyta</taxon>
        <taxon>Magnoliopsida</taxon>
        <taxon>eudicotyledons</taxon>
        <taxon>Gunneridae</taxon>
        <taxon>Pentapetalae</taxon>
        <taxon>rosids</taxon>
        <taxon>fabids</taxon>
        <taxon>Fagales</taxon>
        <taxon>Juglandaceae</taxon>
        <taxon>Juglans</taxon>
    </lineage>
</organism>
<reference evidence="3" key="2">
    <citation type="submission" date="2020-03" db="EMBL/GenBank/DDBJ databases">
        <title>Walnut 2.0.</title>
        <authorList>
            <person name="Marrano A."/>
            <person name="Britton M."/>
            <person name="Zimin A.V."/>
            <person name="Zaini P.A."/>
            <person name="Workman R."/>
            <person name="Puiu D."/>
            <person name="Bianco L."/>
            <person name="Allen B.J."/>
            <person name="Troggio M."/>
            <person name="Leslie C.A."/>
            <person name="Timp W."/>
            <person name="Dendekar A."/>
            <person name="Salzberg S.L."/>
            <person name="Neale D.B."/>
        </authorList>
    </citation>
    <scope>NUCLEOTIDE SEQUENCE</scope>
    <source>
        <tissue evidence="3">Leaves</tissue>
    </source>
</reference>
<dbReference type="InterPro" id="IPR001810">
    <property type="entry name" value="F-box_dom"/>
</dbReference>
<dbReference type="CDD" id="cd22162">
    <property type="entry name" value="F-box_AtSKIP3-like"/>
    <property type="match status" value="1"/>
</dbReference>
<dbReference type="PROSITE" id="PS50181">
    <property type="entry name" value="FBOX"/>
    <property type="match status" value="1"/>
</dbReference>
<evidence type="ECO:0000259" key="2">
    <source>
        <dbReference type="PROSITE" id="PS50181"/>
    </source>
</evidence>
<dbReference type="Pfam" id="PF12937">
    <property type="entry name" value="F-box-like"/>
    <property type="match status" value="1"/>
</dbReference>
<evidence type="ECO:0000313" key="3">
    <source>
        <dbReference type="EMBL" id="KAF5464964.1"/>
    </source>
</evidence>
<protein>
    <recommendedName>
        <fullName evidence="2">F-box domain-containing protein</fullName>
    </recommendedName>
</protein>
<feature type="transmembrane region" description="Helical" evidence="1">
    <location>
        <begin position="35"/>
        <end position="59"/>
    </location>
</feature>
<name>A0A834CM34_JUGRE</name>
<dbReference type="Gramene" id="Jr07_13580_p1">
    <property type="protein sequence ID" value="cds.Jr07_13580_p1"/>
    <property type="gene ID" value="Jr07_13580"/>
</dbReference>
<dbReference type="InterPro" id="IPR025886">
    <property type="entry name" value="PP2-like"/>
</dbReference>
<dbReference type="AlphaFoldDB" id="A0A834CM34"/>
<dbReference type="PANTHER" id="PTHR32278">
    <property type="entry name" value="F-BOX DOMAIN-CONTAINING PROTEIN"/>
    <property type="match status" value="1"/>
</dbReference>
<comment type="caution">
    <text evidence="3">The sequence shown here is derived from an EMBL/GenBank/DDBJ whole genome shotgun (WGS) entry which is preliminary data.</text>
</comment>
<sequence>MGLNVEPHLTRVNMEFKRVCEGGTDGVKKPGKDHVLGLIPLSIIWCFYYIYVTPVRVFLTHFPSIQRLHPHQKTCKRRIRKGEMETDITRILPEECIANIISNTSPRDACRLSLVSRAFKTAAASNLVWERFLPPDYHNIISPSVSSEAASSSSSSSSLNMLPKKDLYFHLCNNPTLIGNGNRTFAINKWSGKKCYMLGARELSISWGDTEYYWQWISSADQWPDLPKSRFSEVAHLWLVWWLEIRGSVETKILSPNTTYGAYFIYTIAPMPKNSMHYRAITSPLGLSHPVKVSLSIENEIEGETTNIAYLQPRTSRDRPPGHDDGRLPCKREDMWMEIEIGEFFNGDENNVLQMHLWETEAGQCKSGLVVHGIELRPKEGKNY</sequence>
<dbReference type="SMART" id="SM00256">
    <property type="entry name" value="FBOX"/>
    <property type="match status" value="1"/>
</dbReference>
<reference evidence="3" key="1">
    <citation type="submission" date="2015-10" db="EMBL/GenBank/DDBJ databases">
        <authorList>
            <person name="Martinez-Garcia P.J."/>
            <person name="Crepeau M.W."/>
            <person name="Puiu D."/>
            <person name="Gonzalez-Ibeas D."/>
            <person name="Whalen J."/>
            <person name="Stevens K."/>
            <person name="Paul R."/>
            <person name="Butterfield T."/>
            <person name="Britton M."/>
            <person name="Reagan R."/>
            <person name="Chakraborty S."/>
            <person name="Walawage S.L."/>
            <person name="Vasquez-Gross H.A."/>
            <person name="Cardeno C."/>
            <person name="Famula R."/>
            <person name="Pratt K."/>
            <person name="Kuruganti S."/>
            <person name="Aradhya M.K."/>
            <person name="Leslie C.A."/>
            <person name="Dandekar A.M."/>
            <person name="Salzberg S.L."/>
            <person name="Wegrzyn J.L."/>
            <person name="Langley C.H."/>
            <person name="Neale D.B."/>
        </authorList>
    </citation>
    <scope>NUCLEOTIDE SEQUENCE</scope>
    <source>
        <tissue evidence="3">Leaves</tissue>
    </source>
</reference>
<feature type="domain" description="F-box" evidence="2">
    <location>
        <begin position="86"/>
        <end position="132"/>
    </location>
</feature>
<dbReference type="SUPFAM" id="SSF81383">
    <property type="entry name" value="F-box domain"/>
    <property type="match status" value="1"/>
</dbReference>
<keyword evidence="1" id="KW-1133">Transmembrane helix</keyword>
<dbReference type="PANTHER" id="PTHR32278:SF136">
    <property type="entry name" value="F-BOX PROTEIN PP2-B10-LIKE"/>
    <property type="match status" value="1"/>
</dbReference>
<proteinExistence type="predicted"/>
<evidence type="ECO:0000313" key="4">
    <source>
        <dbReference type="Proteomes" id="UP000619265"/>
    </source>
</evidence>